<name>A0ABW0XLU8_9ACTN</name>
<organism evidence="2 3">
    <name type="scientific">Streptomyces incanus</name>
    <dbReference type="NCBI Taxonomy" id="887453"/>
    <lineage>
        <taxon>Bacteria</taxon>
        <taxon>Bacillati</taxon>
        <taxon>Actinomycetota</taxon>
        <taxon>Actinomycetes</taxon>
        <taxon>Kitasatosporales</taxon>
        <taxon>Streptomycetaceae</taxon>
        <taxon>Streptomyces</taxon>
    </lineage>
</organism>
<reference evidence="3" key="1">
    <citation type="journal article" date="2019" name="Int. J. Syst. Evol. Microbiol.">
        <title>The Global Catalogue of Microorganisms (GCM) 10K type strain sequencing project: providing services to taxonomists for standard genome sequencing and annotation.</title>
        <authorList>
            <consortium name="The Broad Institute Genomics Platform"/>
            <consortium name="The Broad Institute Genome Sequencing Center for Infectious Disease"/>
            <person name="Wu L."/>
            <person name="Ma J."/>
        </authorList>
    </citation>
    <scope>NUCLEOTIDE SEQUENCE [LARGE SCALE GENOMIC DNA]</scope>
    <source>
        <strain evidence="3">JCM 13852</strain>
    </source>
</reference>
<sequence length="107" mass="11725">MIYERGNLFLVAQSLLVVAYSTVLTTDQTAARVIAAFGLPLTFVWLYAGHRHLRYSTAVQARTAAKLPDYAETREATRQAGVRATPVIVYALPSLASVMWVVLLAIS</sequence>
<accession>A0ABW0XLU8</accession>
<keyword evidence="1" id="KW-0812">Transmembrane</keyword>
<gene>
    <name evidence="2" type="ORF">ACFP2V_15570</name>
</gene>
<dbReference type="Proteomes" id="UP001596183">
    <property type="component" value="Unassembled WGS sequence"/>
</dbReference>
<evidence type="ECO:0000256" key="1">
    <source>
        <dbReference type="SAM" id="Phobius"/>
    </source>
</evidence>
<keyword evidence="3" id="KW-1185">Reference proteome</keyword>
<keyword evidence="1" id="KW-0472">Membrane</keyword>
<proteinExistence type="predicted"/>
<feature type="transmembrane region" description="Helical" evidence="1">
    <location>
        <begin position="29"/>
        <end position="48"/>
    </location>
</feature>
<evidence type="ECO:0000313" key="3">
    <source>
        <dbReference type="Proteomes" id="UP001596183"/>
    </source>
</evidence>
<dbReference type="RefSeq" id="WP_381211655.1">
    <property type="nucleotide sequence ID" value="NZ_JBHSPC010000038.1"/>
</dbReference>
<feature type="transmembrane region" description="Helical" evidence="1">
    <location>
        <begin position="87"/>
        <end position="106"/>
    </location>
</feature>
<evidence type="ECO:0000313" key="2">
    <source>
        <dbReference type="EMBL" id="MFC5671488.1"/>
    </source>
</evidence>
<keyword evidence="1" id="KW-1133">Transmembrane helix</keyword>
<comment type="caution">
    <text evidence="2">The sequence shown here is derived from an EMBL/GenBank/DDBJ whole genome shotgun (WGS) entry which is preliminary data.</text>
</comment>
<dbReference type="EMBL" id="JBHSPC010000038">
    <property type="protein sequence ID" value="MFC5671488.1"/>
    <property type="molecule type" value="Genomic_DNA"/>
</dbReference>
<protein>
    <submittedName>
        <fullName evidence="2">Uncharacterized protein</fullName>
    </submittedName>
</protein>